<comment type="caution">
    <text evidence="3">The sequence shown here is derived from an EMBL/GenBank/DDBJ whole genome shotgun (WGS) entry which is preliminary data.</text>
</comment>
<dbReference type="InterPro" id="IPR035093">
    <property type="entry name" value="RelE/ParE_toxin_dom_sf"/>
</dbReference>
<dbReference type="AlphaFoldDB" id="A0A494XK44"/>
<reference evidence="3 4" key="1">
    <citation type="submission" date="2018-10" db="EMBL/GenBank/DDBJ databases">
        <title>Paraburkholderia sp. 7MK8-2, isolated from soil.</title>
        <authorList>
            <person name="Gao Z.-H."/>
            <person name="Qiu L.-H."/>
        </authorList>
    </citation>
    <scope>NUCLEOTIDE SEQUENCE [LARGE SCALE GENOMIC DNA]</scope>
    <source>
        <strain evidence="3 4">7MK8-2</strain>
    </source>
</reference>
<protein>
    <submittedName>
        <fullName evidence="3">Type II toxin-antitoxin system RelE/ParE family toxin</fullName>
    </submittedName>
</protein>
<dbReference type="Proteomes" id="UP000280434">
    <property type="component" value="Unassembled WGS sequence"/>
</dbReference>
<accession>A0A494XK44</accession>
<evidence type="ECO:0000313" key="4">
    <source>
        <dbReference type="Proteomes" id="UP000280434"/>
    </source>
</evidence>
<dbReference type="OrthoDB" id="9798046at2"/>
<sequence>MELFWTPEAIQDRETIYDYIEVDNPTAALALDELFSEKAARLTDHPDLGRLGRIAGTRELVAHRHYILVYDVVGSVVRVLNVVHAARQWPPAESG</sequence>
<comment type="similarity">
    <text evidence="1">Belongs to the RelE toxin family.</text>
</comment>
<dbReference type="NCBIfam" id="TIGR02385">
    <property type="entry name" value="RelE_StbE"/>
    <property type="match status" value="1"/>
</dbReference>
<organism evidence="3 4">
    <name type="scientific">Trinickia fusca</name>
    <dbReference type="NCBI Taxonomy" id="2419777"/>
    <lineage>
        <taxon>Bacteria</taxon>
        <taxon>Pseudomonadati</taxon>
        <taxon>Pseudomonadota</taxon>
        <taxon>Betaproteobacteria</taxon>
        <taxon>Burkholderiales</taxon>
        <taxon>Burkholderiaceae</taxon>
        <taxon>Trinickia</taxon>
    </lineage>
</organism>
<dbReference type="RefSeq" id="WP_121277180.1">
    <property type="nucleotide sequence ID" value="NZ_RBZV01000002.1"/>
</dbReference>
<gene>
    <name evidence="3" type="ORF">D7S89_08620</name>
</gene>
<dbReference type="PANTHER" id="PTHR33755:SF6">
    <property type="entry name" value="PLASMID STABILIZATION SYSTEM PROTEIN"/>
    <property type="match status" value="1"/>
</dbReference>
<dbReference type="Pfam" id="PF05016">
    <property type="entry name" value="ParE_toxin"/>
    <property type="match status" value="1"/>
</dbReference>
<proteinExistence type="inferred from homology"/>
<dbReference type="InterPro" id="IPR007712">
    <property type="entry name" value="RelE/ParE_toxin"/>
</dbReference>
<keyword evidence="4" id="KW-1185">Reference proteome</keyword>
<name>A0A494XK44_9BURK</name>
<keyword evidence="2" id="KW-1277">Toxin-antitoxin system</keyword>
<evidence type="ECO:0000256" key="2">
    <source>
        <dbReference type="ARBA" id="ARBA00022649"/>
    </source>
</evidence>
<evidence type="ECO:0000256" key="1">
    <source>
        <dbReference type="ARBA" id="ARBA00006226"/>
    </source>
</evidence>
<dbReference type="EMBL" id="RBZV01000002">
    <property type="protein sequence ID" value="RKP51097.1"/>
    <property type="molecule type" value="Genomic_DNA"/>
</dbReference>
<dbReference type="InterPro" id="IPR051803">
    <property type="entry name" value="TA_system_RelE-like_toxin"/>
</dbReference>
<dbReference type="PANTHER" id="PTHR33755">
    <property type="entry name" value="TOXIN PARE1-RELATED"/>
    <property type="match status" value="1"/>
</dbReference>
<dbReference type="Gene3D" id="3.30.2310.20">
    <property type="entry name" value="RelE-like"/>
    <property type="match status" value="1"/>
</dbReference>
<evidence type="ECO:0000313" key="3">
    <source>
        <dbReference type="EMBL" id="RKP51097.1"/>
    </source>
</evidence>